<protein>
    <submittedName>
        <fullName evidence="1">Uncharacterized protein</fullName>
    </submittedName>
</protein>
<gene>
    <name evidence="1" type="ORF">HPB47_007210</name>
</gene>
<dbReference type="EMBL" id="JABSTQ010011052">
    <property type="protein sequence ID" value="KAG0415594.1"/>
    <property type="molecule type" value="Genomic_DNA"/>
</dbReference>
<keyword evidence="2" id="KW-1185">Reference proteome</keyword>
<organism evidence="1 2">
    <name type="scientific">Ixodes persulcatus</name>
    <name type="common">Taiga tick</name>
    <dbReference type="NCBI Taxonomy" id="34615"/>
    <lineage>
        <taxon>Eukaryota</taxon>
        <taxon>Metazoa</taxon>
        <taxon>Ecdysozoa</taxon>
        <taxon>Arthropoda</taxon>
        <taxon>Chelicerata</taxon>
        <taxon>Arachnida</taxon>
        <taxon>Acari</taxon>
        <taxon>Parasitiformes</taxon>
        <taxon>Ixodida</taxon>
        <taxon>Ixodoidea</taxon>
        <taxon>Ixodidae</taxon>
        <taxon>Ixodinae</taxon>
        <taxon>Ixodes</taxon>
    </lineage>
</organism>
<dbReference type="Proteomes" id="UP000805193">
    <property type="component" value="Unassembled WGS sequence"/>
</dbReference>
<evidence type="ECO:0000313" key="1">
    <source>
        <dbReference type="EMBL" id="KAG0415594.1"/>
    </source>
</evidence>
<reference evidence="1 2" key="1">
    <citation type="journal article" date="2020" name="Cell">
        <title>Large-Scale Comparative Analyses of Tick Genomes Elucidate Their Genetic Diversity and Vector Capacities.</title>
        <authorList>
            <consortium name="Tick Genome and Microbiome Consortium (TIGMIC)"/>
            <person name="Jia N."/>
            <person name="Wang J."/>
            <person name="Shi W."/>
            <person name="Du L."/>
            <person name="Sun Y."/>
            <person name="Zhan W."/>
            <person name="Jiang J.F."/>
            <person name="Wang Q."/>
            <person name="Zhang B."/>
            <person name="Ji P."/>
            <person name="Bell-Sakyi L."/>
            <person name="Cui X.M."/>
            <person name="Yuan T.T."/>
            <person name="Jiang B.G."/>
            <person name="Yang W.F."/>
            <person name="Lam T.T."/>
            <person name="Chang Q.C."/>
            <person name="Ding S.J."/>
            <person name="Wang X.J."/>
            <person name="Zhu J.G."/>
            <person name="Ruan X.D."/>
            <person name="Zhao L."/>
            <person name="Wei J.T."/>
            <person name="Ye R.Z."/>
            <person name="Que T.C."/>
            <person name="Du C.H."/>
            <person name="Zhou Y.H."/>
            <person name="Cheng J.X."/>
            <person name="Dai P.F."/>
            <person name="Guo W.B."/>
            <person name="Han X.H."/>
            <person name="Huang E.J."/>
            <person name="Li L.F."/>
            <person name="Wei W."/>
            <person name="Gao Y.C."/>
            <person name="Liu J.Z."/>
            <person name="Shao H.Z."/>
            <person name="Wang X."/>
            <person name="Wang C.C."/>
            <person name="Yang T.C."/>
            <person name="Huo Q.B."/>
            <person name="Li W."/>
            <person name="Chen H.Y."/>
            <person name="Chen S.E."/>
            <person name="Zhou L.G."/>
            <person name="Ni X.B."/>
            <person name="Tian J.H."/>
            <person name="Sheng Y."/>
            <person name="Liu T."/>
            <person name="Pan Y.S."/>
            <person name="Xia L.Y."/>
            <person name="Li J."/>
            <person name="Zhao F."/>
            <person name="Cao W.C."/>
        </authorList>
    </citation>
    <scope>NUCLEOTIDE SEQUENCE [LARGE SCALE GENOMIC DNA]</scope>
    <source>
        <strain evidence="1">Iper-2018</strain>
    </source>
</reference>
<evidence type="ECO:0000313" key="2">
    <source>
        <dbReference type="Proteomes" id="UP000805193"/>
    </source>
</evidence>
<accession>A0AC60P8Z7</accession>
<sequence length="159" mass="17458">MDTDEEGLIALGLPLYVIMAYIGDGKRCFVEGEEFVNAGHIIECSVVVPETTSSSVHVRSYVLQTSALSKDPHTVDIKLANNATIDKLSCTCPAGVRQLPTLSSTDVPHSWGQHAKGMVKARYAPTMIVELPFCSKAQNLMQKRWKLLTSCTRTMFQSP</sequence>
<name>A0AC60P8Z7_IXOPE</name>
<comment type="caution">
    <text evidence="1">The sequence shown here is derived from an EMBL/GenBank/DDBJ whole genome shotgun (WGS) entry which is preliminary data.</text>
</comment>
<proteinExistence type="predicted"/>